<keyword evidence="4" id="KW-0614">Plasmid</keyword>
<proteinExistence type="predicted"/>
<dbReference type="AlphaFoldDB" id="Q3C0A1"/>
<dbReference type="SUPFAM" id="SSF109709">
    <property type="entry name" value="KorB DNA-binding domain-like"/>
    <property type="match status" value="1"/>
</dbReference>
<gene>
    <name evidence="4" type="primary">parB</name>
    <name evidence="4" type="ordered locus">XCVd0003</name>
</gene>
<dbReference type="EMBL" id="AM039951">
    <property type="protein sequence ID" value="CAJ19815.1"/>
    <property type="molecule type" value="Genomic_DNA"/>
</dbReference>
<reference evidence="4 5" key="1">
    <citation type="journal article" date="2005" name="J. Bacteriol.">
        <title>Insights into genome plasticity and pathogenicity of the plant pathogenic Bacterium Xanthomonas campestris pv. vesicatoria revealed by the complete genome sequence.</title>
        <authorList>
            <person name="Thieme F."/>
            <person name="Koebnik R."/>
            <person name="Bekel T."/>
            <person name="Berger C."/>
            <person name="Boch J."/>
            <person name="Buettner D."/>
            <person name="Caldana C."/>
            <person name="Gaigalat L."/>
            <person name="Goesmann A."/>
            <person name="Kay S."/>
            <person name="Kirchner O."/>
            <person name="Lanz C."/>
            <person name="Linke B."/>
            <person name="McHardy A.C."/>
            <person name="Meyer F."/>
            <person name="Mittenhuber G."/>
            <person name="Nies D.H."/>
            <person name="Niesbach-Kloesgen U."/>
            <person name="Patschkowski T."/>
            <person name="Rueckert C."/>
            <person name="Rupp O."/>
            <person name="Schneicker S."/>
            <person name="Schuster S.C."/>
            <person name="Vorhoelter F.J."/>
            <person name="Weber E."/>
            <person name="Puehler A."/>
            <person name="Bonas U."/>
            <person name="Bartels D."/>
            <person name="Kaiser O."/>
        </authorList>
    </citation>
    <scope>NUCLEOTIDE SEQUENCE [LARGE SCALE GENOMIC DNA]</scope>
    <source>
        <strain evidence="4 5">85-10</strain>
        <plasmid evidence="4 5">pXCV183</plasmid>
    </source>
</reference>
<evidence type="ECO:0000313" key="4">
    <source>
        <dbReference type="EMBL" id="CAJ19815.1"/>
    </source>
</evidence>
<evidence type="ECO:0000259" key="2">
    <source>
        <dbReference type="Pfam" id="PF17762"/>
    </source>
</evidence>
<evidence type="ECO:0000259" key="3">
    <source>
        <dbReference type="Pfam" id="PF23552"/>
    </source>
</evidence>
<dbReference type="Pfam" id="PF23552">
    <property type="entry name" value="ParB_C"/>
    <property type="match status" value="1"/>
</dbReference>
<dbReference type="KEGG" id="xcv:XCVd0003"/>
<geneLocation type="plasmid" evidence="4 5">
    <name>pXCV183</name>
</geneLocation>
<sequence>MSRGNIEAAGMSCDTAQSLPRDNTMARKIRSAQLTAHRPDRVDYDPGTPRLLQSAEGARYRLLAGPAPALPDDLVGGLVLTDAETIAAAARLGTTSPAELTVIEKIQLAIALADDVKATALCLLLGERNHPEVWRWTALKRAAQELRGAVLSGSLTRGHARPLLPLPSQLQAEWTRRALRGRWSVRTLTSMVAREGKAGTPATPSPAAADTKHLEDQLSQRLGSPVRLEWPEAPGTRSLIIGYSDMETLKGVLQELARGPEGTGHLGNAMRSLRIELADADELDALTGHLLSE</sequence>
<evidence type="ECO:0000256" key="1">
    <source>
        <dbReference type="SAM" id="MobiDB-lite"/>
    </source>
</evidence>
<dbReference type="Proteomes" id="UP000007069">
    <property type="component" value="Plasmid pXCV183"/>
</dbReference>
<organism evidence="5">
    <name type="scientific">Xanthomonas euvesicatoria pv. vesicatoria (strain 85-10)</name>
    <name type="common">Xanthomonas campestris pv. vesicatoria</name>
    <dbReference type="NCBI Taxonomy" id="316273"/>
    <lineage>
        <taxon>Bacteria</taxon>
        <taxon>Pseudomonadati</taxon>
        <taxon>Pseudomonadota</taxon>
        <taxon>Gammaproteobacteria</taxon>
        <taxon>Lysobacterales</taxon>
        <taxon>Lysobacteraceae</taxon>
        <taxon>Xanthomonas</taxon>
    </lineage>
</organism>
<dbReference type="HOGENOM" id="CLU_949799_0_0_6"/>
<evidence type="ECO:0000313" key="5">
    <source>
        <dbReference type="Proteomes" id="UP000007069"/>
    </source>
</evidence>
<dbReference type="Gene3D" id="1.10.10.2830">
    <property type="match status" value="1"/>
</dbReference>
<protein>
    <submittedName>
        <fullName evidence="4">Chromosome partitioning protein</fullName>
    </submittedName>
</protein>
<dbReference type="InterPro" id="IPR057240">
    <property type="entry name" value="ParB_dimer_C"/>
</dbReference>
<feature type="domain" description="ParB/Spo0J HTH" evidence="2">
    <location>
        <begin position="139"/>
        <end position="194"/>
    </location>
</feature>
<dbReference type="InterPro" id="IPR041468">
    <property type="entry name" value="HTH_ParB/Spo0J"/>
</dbReference>
<accession>Q3C0A1</accession>
<name>Q3C0A1_XANE5</name>
<feature type="region of interest" description="Disordered" evidence="1">
    <location>
        <begin position="1"/>
        <end position="22"/>
    </location>
</feature>
<feature type="domain" description="ParB C-terminal dimerisation" evidence="3">
    <location>
        <begin position="209"/>
        <end position="256"/>
    </location>
</feature>
<dbReference type="Pfam" id="PF17762">
    <property type="entry name" value="HTH_ParB"/>
    <property type="match status" value="1"/>
</dbReference>